<comment type="caution">
    <text evidence="3">The sequence shown here is derived from an EMBL/GenBank/DDBJ whole genome shotgun (WGS) entry which is preliminary data.</text>
</comment>
<dbReference type="EMBL" id="QFXC01000011">
    <property type="protein sequence ID" value="RDH82447.1"/>
    <property type="molecule type" value="Genomic_DNA"/>
</dbReference>
<dbReference type="AlphaFoldDB" id="A0A370DDS0"/>
<evidence type="ECO:0000256" key="1">
    <source>
        <dbReference type="SAM" id="MobiDB-lite"/>
    </source>
</evidence>
<protein>
    <submittedName>
        <fullName evidence="3">Uncharacterized protein</fullName>
    </submittedName>
</protein>
<organism evidence="3 4">
    <name type="scientific">endosymbiont of Galathealinum brachiosum</name>
    <dbReference type="NCBI Taxonomy" id="2200906"/>
    <lineage>
        <taxon>Bacteria</taxon>
        <taxon>Pseudomonadati</taxon>
        <taxon>Pseudomonadota</taxon>
        <taxon>Gammaproteobacteria</taxon>
        <taxon>sulfur-oxidizing symbionts</taxon>
    </lineage>
</organism>
<reference evidence="3 4" key="1">
    <citation type="journal article" date="2018" name="ISME J.">
        <title>Endosymbiont genomes yield clues of tubeworm success.</title>
        <authorList>
            <person name="Li Y."/>
            <person name="Liles M.R."/>
            <person name="Halanych K.M."/>
        </authorList>
    </citation>
    <scope>NUCLEOTIDE SEQUENCE [LARGE SCALE GENOMIC DNA]</scope>
    <source>
        <strain evidence="3">A1464</strain>
    </source>
</reference>
<keyword evidence="4" id="KW-1185">Reference proteome</keyword>
<name>A0A370DDS0_9GAMM</name>
<evidence type="ECO:0000313" key="3">
    <source>
        <dbReference type="EMBL" id="RDH82447.1"/>
    </source>
</evidence>
<sequence length="207" mass="22051">MIKNILRQCFVFFVCYSLVFAPILRAGQLSLPSSDLVAPEITQKKYVDTVEKNKDHNITVTVKDNVGVKQVVLYYRVIGTEAYKTQAMHNIKGSDDYRAKIKSSSIQSPGIEYYVQAMDHAGNTLLHGYSFSPLSVKTVGAGAAIASSGEIKKNAEEDDDEGGLFSNKWFWIGLGVIVVGAAAGGGGGGGGGEPTATLSLTTAEPVQ</sequence>
<evidence type="ECO:0000256" key="2">
    <source>
        <dbReference type="SAM" id="SignalP"/>
    </source>
</evidence>
<gene>
    <name evidence="3" type="ORF">DIZ80_09145</name>
</gene>
<proteinExistence type="predicted"/>
<feature type="region of interest" description="Disordered" evidence="1">
    <location>
        <begin position="188"/>
        <end position="207"/>
    </location>
</feature>
<feature type="compositionally biased region" description="Polar residues" evidence="1">
    <location>
        <begin position="196"/>
        <end position="207"/>
    </location>
</feature>
<evidence type="ECO:0000313" key="4">
    <source>
        <dbReference type="Proteomes" id="UP000254266"/>
    </source>
</evidence>
<accession>A0A370DDS0</accession>
<feature type="chain" id="PRO_5016737195" evidence="2">
    <location>
        <begin position="27"/>
        <end position="207"/>
    </location>
</feature>
<keyword evidence="2" id="KW-0732">Signal</keyword>
<feature type="signal peptide" evidence="2">
    <location>
        <begin position="1"/>
        <end position="26"/>
    </location>
</feature>
<dbReference type="Proteomes" id="UP000254266">
    <property type="component" value="Unassembled WGS sequence"/>
</dbReference>